<dbReference type="InterPro" id="IPR023393">
    <property type="entry name" value="START-like_dom_sf"/>
</dbReference>
<dbReference type="RefSeq" id="WP_163730931.1">
    <property type="nucleotide sequence ID" value="NZ_JAAGOA010000001.1"/>
</dbReference>
<dbReference type="Gene3D" id="3.30.530.20">
    <property type="match status" value="1"/>
</dbReference>
<gene>
    <name evidence="1" type="ORF">G1H10_00050</name>
</gene>
<keyword evidence="2" id="KW-1185">Reference proteome</keyword>
<dbReference type="Pfam" id="PF11066">
    <property type="entry name" value="DUF2867"/>
    <property type="match status" value="1"/>
</dbReference>
<name>A0A6L9S0N6_9ACTN</name>
<reference evidence="1 2" key="1">
    <citation type="submission" date="2020-02" db="EMBL/GenBank/DDBJ databases">
        <authorList>
            <person name="Li X.-J."/>
            <person name="Han X.-M."/>
        </authorList>
    </citation>
    <scope>NUCLEOTIDE SEQUENCE [LARGE SCALE GENOMIC DNA]</scope>
    <source>
        <strain evidence="1 2">CCTCC AB 2017055</strain>
    </source>
</reference>
<dbReference type="SUPFAM" id="SSF55961">
    <property type="entry name" value="Bet v1-like"/>
    <property type="match status" value="1"/>
</dbReference>
<protein>
    <submittedName>
        <fullName evidence="1">DUF2867 domain-containing protein</fullName>
    </submittedName>
</protein>
<dbReference type="InterPro" id="IPR021295">
    <property type="entry name" value="DUF2867"/>
</dbReference>
<accession>A0A6L9S0N6</accession>
<organism evidence="1 2">
    <name type="scientific">Phytoactinopolyspora halotolerans</name>
    <dbReference type="NCBI Taxonomy" id="1981512"/>
    <lineage>
        <taxon>Bacteria</taxon>
        <taxon>Bacillati</taxon>
        <taxon>Actinomycetota</taxon>
        <taxon>Actinomycetes</taxon>
        <taxon>Jiangellales</taxon>
        <taxon>Jiangellaceae</taxon>
        <taxon>Phytoactinopolyspora</taxon>
    </lineage>
</organism>
<dbReference type="AlphaFoldDB" id="A0A6L9S0N6"/>
<evidence type="ECO:0000313" key="1">
    <source>
        <dbReference type="EMBL" id="NED98556.1"/>
    </source>
</evidence>
<comment type="caution">
    <text evidence="1">The sequence shown here is derived from an EMBL/GenBank/DDBJ whole genome shotgun (WGS) entry which is preliminary data.</text>
</comment>
<dbReference type="EMBL" id="JAAGOA010000001">
    <property type="protein sequence ID" value="NED98556.1"/>
    <property type="molecule type" value="Genomic_DNA"/>
</dbReference>
<dbReference type="Proteomes" id="UP000475214">
    <property type="component" value="Unassembled WGS sequence"/>
</dbReference>
<sequence>MRNIHVRTIDAPAAVVGPFLDGIGQDGDRLWPSPAWVPMRLDRPVQVGADGGHGPIRYWVTEYEPGRRVRFAFHPEGGIEGYHELSVEPLDDQRCTVRHVLDAQPRGAMRVLVPLAVRWAHDAVLEDLLDNAERAATGTVRQPARWSPWVRFLRRFLEFPKPTAVPIPADARLARAALAEVMLEDAWQLPMLPGMPRDPAVWADAIFRDPPRWVGAALLLRNQLVRLVGIEQGDRTAFDTVDRDGDEILLGTDAGHLDFRASILTEDHAVTLSTVVTVHNRRGRLYMALVWRLHPLVVRSMFKRAFRTLAADPERGAAPQPPWASATRRIQ</sequence>
<proteinExistence type="predicted"/>
<evidence type="ECO:0000313" key="2">
    <source>
        <dbReference type="Proteomes" id="UP000475214"/>
    </source>
</evidence>